<name>A0A562KJ72_9FLAO</name>
<proteinExistence type="predicted"/>
<dbReference type="Proteomes" id="UP000315312">
    <property type="component" value="Unassembled WGS sequence"/>
</dbReference>
<evidence type="ECO:0000313" key="2">
    <source>
        <dbReference type="Proteomes" id="UP000315312"/>
    </source>
</evidence>
<accession>A0A562KJ72</accession>
<keyword evidence="2" id="KW-1185">Reference proteome</keyword>
<evidence type="ECO:0000313" key="1">
    <source>
        <dbReference type="EMBL" id="TWH95442.1"/>
    </source>
</evidence>
<dbReference type="AlphaFoldDB" id="A0A562KJ72"/>
<dbReference type="EMBL" id="VLKM01000004">
    <property type="protein sequence ID" value="TWH95442.1"/>
    <property type="molecule type" value="Genomic_DNA"/>
</dbReference>
<comment type="caution">
    <text evidence="1">The sequence shown here is derived from an EMBL/GenBank/DDBJ whole genome shotgun (WGS) entry which is preliminary data.</text>
</comment>
<gene>
    <name evidence="1" type="ORF">IP97_01118</name>
</gene>
<organism evidence="1 2">
    <name type="scientific">Flavobacterium cheniae</name>
    <dbReference type="NCBI Taxonomy" id="295428"/>
    <lineage>
        <taxon>Bacteria</taxon>
        <taxon>Pseudomonadati</taxon>
        <taxon>Bacteroidota</taxon>
        <taxon>Flavobacteriia</taxon>
        <taxon>Flavobacteriales</taxon>
        <taxon>Flavobacteriaceae</taxon>
        <taxon>Flavobacterium</taxon>
    </lineage>
</organism>
<protein>
    <submittedName>
        <fullName evidence="1">Uncharacterized protein</fullName>
    </submittedName>
</protein>
<reference evidence="1 2" key="1">
    <citation type="journal article" date="2015" name="Stand. Genomic Sci.">
        <title>Genomic Encyclopedia of Bacterial and Archaeal Type Strains, Phase III: the genomes of soil and plant-associated and newly described type strains.</title>
        <authorList>
            <person name="Whitman W.B."/>
            <person name="Woyke T."/>
            <person name="Klenk H.P."/>
            <person name="Zhou Y."/>
            <person name="Lilburn T.G."/>
            <person name="Beck B.J."/>
            <person name="De Vos P."/>
            <person name="Vandamme P."/>
            <person name="Eisen J.A."/>
            <person name="Garrity G."/>
            <person name="Hugenholtz P."/>
            <person name="Kyrpides N.C."/>
        </authorList>
    </citation>
    <scope>NUCLEOTIDE SEQUENCE [LARGE SCALE GENOMIC DNA]</scope>
    <source>
        <strain evidence="1 2">CGMCC 1.6844</strain>
    </source>
</reference>
<dbReference type="RefSeq" id="WP_133607240.1">
    <property type="nucleotide sequence ID" value="NZ_SNZC01000001.1"/>
</dbReference>
<dbReference type="OrthoDB" id="828031at2"/>
<sequence length="193" mass="22683">MNLIGKIFKNDKIKDYEIISNPKILFDKNVVAEELKLNGHRIGDSVSLIDFSKIDMTGLEIYPQKIDFSSWREGKTYVTINGKEIEFTLEERKKAVIERGGWLGYENGARFRIENQTITSFSLHEKMLTLFNKYSKFKLKRLLGNNVNVELIYENYDGTLFRTDFKDLKRGINIMWDEWDKKILLIAIEKNKS</sequence>